<dbReference type="Proteomes" id="UP000665020">
    <property type="component" value="Chromosome"/>
</dbReference>
<reference evidence="8" key="1">
    <citation type="submission" date="2019-12" db="EMBL/GenBank/DDBJ databases">
        <authorList>
            <person name="zhang j."/>
            <person name="sun C.M."/>
        </authorList>
    </citation>
    <scope>NUCLEOTIDE SEQUENCE</scope>
    <source>
        <strain evidence="8">NS-1</strain>
    </source>
</reference>
<dbReference type="AlphaFoldDB" id="A0A8A7KN69"/>
<keyword evidence="4 6" id="KW-0689">Ribosomal protein</keyword>
<dbReference type="GO" id="GO:0019843">
    <property type="term" value="F:rRNA binding"/>
    <property type="evidence" value="ECO:0007669"/>
    <property type="project" value="UniProtKB-UniRule"/>
</dbReference>
<evidence type="ECO:0000313" key="9">
    <source>
        <dbReference type="Proteomes" id="UP000665020"/>
    </source>
</evidence>
<dbReference type="InterPro" id="IPR000266">
    <property type="entry name" value="Ribosomal_uS17"/>
</dbReference>
<dbReference type="PANTHER" id="PTHR10744">
    <property type="entry name" value="40S RIBOSOMAL PROTEIN S11 FAMILY MEMBER"/>
    <property type="match status" value="1"/>
</dbReference>
<dbReference type="KEGG" id="ifn:GM661_15685"/>
<evidence type="ECO:0000256" key="5">
    <source>
        <dbReference type="ARBA" id="ARBA00023274"/>
    </source>
</evidence>
<keyword evidence="2 6" id="KW-0699">rRNA-binding</keyword>
<name>A0A8A7KN69_9FIRM</name>
<dbReference type="FunFam" id="2.40.50.140:FF:000123">
    <property type="entry name" value="30S ribosomal protein S17"/>
    <property type="match status" value="1"/>
</dbReference>
<dbReference type="NCBIfam" id="NF004123">
    <property type="entry name" value="PRK05610.1"/>
    <property type="match status" value="1"/>
</dbReference>
<evidence type="ECO:0000256" key="6">
    <source>
        <dbReference type="HAMAP-Rule" id="MF_01345"/>
    </source>
</evidence>
<dbReference type="PANTHER" id="PTHR10744:SF1">
    <property type="entry name" value="SMALL RIBOSOMAL SUBUNIT PROTEIN US17M"/>
    <property type="match status" value="1"/>
</dbReference>
<evidence type="ECO:0000256" key="1">
    <source>
        <dbReference type="ARBA" id="ARBA00010254"/>
    </source>
</evidence>
<dbReference type="GO" id="GO:0003735">
    <property type="term" value="F:structural constituent of ribosome"/>
    <property type="evidence" value="ECO:0007669"/>
    <property type="project" value="UniProtKB-UniRule"/>
</dbReference>
<keyword evidence="3 6" id="KW-0694">RNA-binding</keyword>
<dbReference type="GO" id="GO:0022627">
    <property type="term" value="C:cytosolic small ribosomal subunit"/>
    <property type="evidence" value="ECO:0007669"/>
    <property type="project" value="UniProtKB-UniRule"/>
</dbReference>
<dbReference type="Pfam" id="PF00366">
    <property type="entry name" value="Ribosomal_S17"/>
    <property type="match status" value="1"/>
</dbReference>
<dbReference type="PRINTS" id="PR00973">
    <property type="entry name" value="RIBOSOMALS17"/>
</dbReference>
<comment type="function">
    <text evidence="6">One of the primary rRNA binding proteins, it binds specifically to the 5'-end of 16S ribosomal RNA.</text>
</comment>
<evidence type="ECO:0000256" key="2">
    <source>
        <dbReference type="ARBA" id="ARBA00022730"/>
    </source>
</evidence>
<dbReference type="InterPro" id="IPR012340">
    <property type="entry name" value="NA-bd_OB-fold"/>
</dbReference>
<organism evidence="8 9">
    <name type="scientific">Iocasia fonsfrigidae</name>
    <dbReference type="NCBI Taxonomy" id="2682810"/>
    <lineage>
        <taxon>Bacteria</taxon>
        <taxon>Bacillati</taxon>
        <taxon>Bacillota</taxon>
        <taxon>Clostridia</taxon>
        <taxon>Halanaerobiales</taxon>
        <taxon>Halanaerobiaceae</taxon>
        <taxon>Iocasia</taxon>
    </lineage>
</organism>
<dbReference type="HAMAP" id="MF_01345_B">
    <property type="entry name" value="Ribosomal_uS17_B"/>
    <property type="match status" value="1"/>
</dbReference>
<proteinExistence type="inferred from homology"/>
<accession>A0A8A7KN69</accession>
<dbReference type="InterPro" id="IPR019984">
    <property type="entry name" value="Ribosomal_uS17_bact/chlr"/>
</dbReference>
<dbReference type="PROSITE" id="PS00056">
    <property type="entry name" value="RIBOSOMAL_S17"/>
    <property type="match status" value="1"/>
</dbReference>
<keyword evidence="9" id="KW-1185">Reference proteome</keyword>
<evidence type="ECO:0000256" key="7">
    <source>
        <dbReference type="RuleBase" id="RU003872"/>
    </source>
</evidence>
<protein>
    <recommendedName>
        <fullName evidence="6">Small ribosomal subunit protein uS17</fullName>
    </recommendedName>
</protein>
<dbReference type="CDD" id="cd00364">
    <property type="entry name" value="Ribosomal_uS17"/>
    <property type="match status" value="1"/>
</dbReference>
<dbReference type="Gene3D" id="2.40.50.140">
    <property type="entry name" value="Nucleic acid-binding proteins"/>
    <property type="match status" value="1"/>
</dbReference>
<evidence type="ECO:0000256" key="4">
    <source>
        <dbReference type="ARBA" id="ARBA00022980"/>
    </source>
</evidence>
<dbReference type="EMBL" id="CP046640">
    <property type="protein sequence ID" value="QTL99292.1"/>
    <property type="molecule type" value="Genomic_DNA"/>
</dbReference>
<comment type="similarity">
    <text evidence="1 6 7">Belongs to the universal ribosomal protein uS17 family.</text>
</comment>
<evidence type="ECO:0000256" key="3">
    <source>
        <dbReference type="ARBA" id="ARBA00022884"/>
    </source>
</evidence>
<dbReference type="SUPFAM" id="SSF50249">
    <property type="entry name" value="Nucleic acid-binding proteins"/>
    <property type="match status" value="1"/>
</dbReference>
<dbReference type="InterPro" id="IPR019979">
    <property type="entry name" value="Ribosomal_uS17_CS"/>
</dbReference>
<sequence>MVELRNKRKSLVGIVVSDKMDKTVSVAVEKRTQHPLYKRTVKKTNTFKAHDEENECREGDKVKIMETRPLSKTKRWRVVDIVEKAK</sequence>
<keyword evidence="5 6" id="KW-0687">Ribonucleoprotein</keyword>
<evidence type="ECO:0000313" key="8">
    <source>
        <dbReference type="EMBL" id="QTL99292.1"/>
    </source>
</evidence>
<gene>
    <name evidence="6 8" type="primary">rpsQ</name>
    <name evidence="8" type="ORF">GM661_15685</name>
</gene>
<dbReference type="NCBIfam" id="TIGR03635">
    <property type="entry name" value="uS17_bact"/>
    <property type="match status" value="1"/>
</dbReference>
<dbReference type="GO" id="GO:0006412">
    <property type="term" value="P:translation"/>
    <property type="evidence" value="ECO:0007669"/>
    <property type="project" value="UniProtKB-UniRule"/>
</dbReference>
<comment type="subunit">
    <text evidence="6">Part of the 30S ribosomal subunit.</text>
</comment>
<dbReference type="RefSeq" id="WP_125991703.1">
    <property type="nucleotide sequence ID" value="NZ_CP046640.1"/>
</dbReference>